<accession>A0A1J7CA24</accession>
<evidence type="ECO:0000313" key="2">
    <source>
        <dbReference type="Proteomes" id="UP000243342"/>
    </source>
</evidence>
<dbReference type="STRING" id="1428644.BIV57_15980"/>
<organism evidence="1 2">
    <name type="scientific">Mangrovactinospora gilvigrisea</name>
    <dbReference type="NCBI Taxonomy" id="1428644"/>
    <lineage>
        <taxon>Bacteria</taxon>
        <taxon>Bacillati</taxon>
        <taxon>Actinomycetota</taxon>
        <taxon>Actinomycetes</taxon>
        <taxon>Kitasatosporales</taxon>
        <taxon>Streptomycetaceae</taxon>
        <taxon>Mangrovactinospora</taxon>
    </lineage>
</organism>
<protein>
    <recommendedName>
        <fullName evidence="3">CopG family transcriptional regulator</fullName>
    </recommendedName>
</protein>
<evidence type="ECO:0000313" key="1">
    <source>
        <dbReference type="EMBL" id="OIV36498.1"/>
    </source>
</evidence>
<evidence type="ECO:0008006" key="3">
    <source>
        <dbReference type="Google" id="ProtNLM"/>
    </source>
</evidence>
<keyword evidence="2" id="KW-1185">Reference proteome</keyword>
<dbReference type="EMBL" id="MLCF01000090">
    <property type="protein sequence ID" value="OIV36498.1"/>
    <property type="molecule type" value="Genomic_DNA"/>
</dbReference>
<dbReference type="Proteomes" id="UP000243342">
    <property type="component" value="Unassembled WGS sequence"/>
</dbReference>
<name>A0A1J7CA24_9ACTN</name>
<reference evidence="1 2" key="1">
    <citation type="submission" date="2016-10" db="EMBL/GenBank/DDBJ databases">
        <title>Genome sequence of Streptomyces gilvigriseus MUSC 26.</title>
        <authorList>
            <person name="Lee L.-H."/>
            <person name="Ser H.-L."/>
        </authorList>
    </citation>
    <scope>NUCLEOTIDE SEQUENCE [LARGE SCALE GENOMIC DNA]</scope>
    <source>
        <strain evidence="1 2">MUSC 26</strain>
    </source>
</reference>
<dbReference type="RefSeq" id="WP_071657549.1">
    <property type="nucleotide sequence ID" value="NZ_MLCF01000090.1"/>
</dbReference>
<dbReference type="OrthoDB" id="3432449at2"/>
<gene>
    <name evidence="1" type="ORF">BIV57_15980</name>
</gene>
<dbReference type="AlphaFoldDB" id="A0A1J7CA24"/>
<sequence>MSEAPDAARGVSVSLPENLISTVRERAGGKREFSRYVREAVEHRVHMEDLDQLIADHEARHGRIPEEEIRAAEAELFGEAHGDTAAA</sequence>
<comment type="caution">
    <text evidence="1">The sequence shown here is derived from an EMBL/GenBank/DDBJ whole genome shotgun (WGS) entry which is preliminary data.</text>
</comment>
<proteinExistence type="predicted"/>